<feature type="binding site" evidence="17">
    <location>
        <position position="318"/>
    </location>
    <ligand>
        <name>(6S)-NADPHX</name>
        <dbReference type="ChEBI" id="CHEBI:64076"/>
    </ligand>
</feature>
<dbReference type="NCBIfam" id="TIGR00196">
    <property type="entry name" value="yjeF_cterm"/>
    <property type="match status" value="1"/>
</dbReference>
<dbReference type="SUPFAM" id="SSF64153">
    <property type="entry name" value="YjeF N-terminal domain-like"/>
    <property type="match status" value="1"/>
</dbReference>
<dbReference type="PIRSF" id="PIRSF017184">
    <property type="entry name" value="Nnr"/>
    <property type="match status" value="1"/>
</dbReference>
<evidence type="ECO:0000313" key="23">
    <source>
        <dbReference type="Proteomes" id="UP000636891"/>
    </source>
</evidence>
<keyword evidence="7 17" id="KW-0067">ATP-binding</keyword>
<evidence type="ECO:0000256" key="15">
    <source>
        <dbReference type="ARBA" id="ARBA00048238"/>
    </source>
</evidence>
<feature type="binding site" evidence="17">
    <location>
        <position position="368"/>
    </location>
    <ligand>
        <name>(6S)-NADPHX</name>
        <dbReference type="ChEBI" id="CHEBI:64076"/>
    </ligand>
</feature>
<keyword evidence="13" id="KW-0511">Multifunctional enzyme</keyword>
<comment type="function">
    <text evidence="18">Catalyzes the epimerization of the S- and R-forms of NAD(P)HX, a damaged form of NAD(P)H that is a result of enzymatic or heat-dependent hydration. This is a prerequisite for the S-specific NAD(P)H-hydrate dehydratase to allow the repair of both epimers of NAD(P)HX.</text>
</comment>
<reference evidence="22 23" key="1">
    <citation type="submission" date="2020-08" db="EMBL/GenBank/DDBJ databases">
        <title>Genome public.</title>
        <authorList>
            <person name="Liu C."/>
            <person name="Sun Q."/>
        </authorList>
    </citation>
    <scope>NUCLEOTIDE SEQUENCE [LARGE SCALE GENOMIC DNA]</scope>
    <source>
        <strain evidence="22 23">New-7</strain>
    </source>
</reference>
<dbReference type="InterPro" id="IPR036652">
    <property type="entry name" value="YjeF_N_dom_sf"/>
</dbReference>
<proteinExistence type="inferred from homology"/>
<dbReference type="InterPro" id="IPR004443">
    <property type="entry name" value="YjeF_N_dom"/>
</dbReference>
<dbReference type="PANTHER" id="PTHR12592">
    <property type="entry name" value="ATP-DEPENDENT (S)-NAD(P)H-HYDRATE DEHYDRATASE FAMILY MEMBER"/>
    <property type="match status" value="1"/>
</dbReference>
<name>A0ABR7CIP1_9BACT</name>
<dbReference type="Pfam" id="PF03853">
    <property type="entry name" value="YjeF_N"/>
    <property type="match status" value="1"/>
</dbReference>
<dbReference type="Pfam" id="PF01256">
    <property type="entry name" value="Carb_kinase"/>
    <property type="match status" value="1"/>
</dbReference>
<evidence type="ECO:0000256" key="4">
    <source>
        <dbReference type="ARBA" id="ARBA00009524"/>
    </source>
</evidence>
<evidence type="ECO:0000256" key="17">
    <source>
        <dbReference type="HAMAP-Rule" id="MF_01965"/>
    </source>
</evidence>
<evidence type="ECO:0000256" key="7">
    <source>
        <dbReference type="ARBA" id="ARBA00022840"/>
    </source>
</evidence>
<dbReference type="NCBIfam" id="TIGR00197">
    <property type="entry name" value="yjeF_nterm"/>
    <property type="match status" value="1"/>
</dbReference>
<feature type="binding site" evidence="18">
    <location>
        <begin position="57"/>
        <end position="61"/>
    </location>
    <ligand>
        <name>(6S)-NADPHX</name>
        <dbReference type="ChEBI" id="CHEBI:64076"/>
    </ligand>
</feature>
<evidence type="ECO:0000256" key="10">
    <source>
        <dbReference type="ARBA" id="ARBA00023027"/>
    </source>
</evidence>
<comment type="cofactor">
    <cofactor evidence="17">
        <name>Mg(2+)</name>
        <dbReference type="ChEBI" id="CHEBI:18420"/>
    </cofactor>
</comment>
<evidence type="ECO:0000256" key="13">
    <source>
        <dbReference type="ARBA" id="ARBA00023268"/>
    </source>
</evidence>
<feature type="binding site" evidence="18">
    <location>
        <position position="58"/>
    </location>
    <ligand>
        <name>K(+)</name>
        <dbReference type="ChEBI" id="CHEBI:29103"/>
    </ligand>
</feature>
<feature type="binding site" evidence="17">
    <location>
        <position position="255"/>
    </location>
    <ligand>
        <name>(6S)-NADPHX</name>
        <dbReference type="ChEBI" id="CHEBI:64076"/>
    </ligand>
</feature>
<dbReference type="SUPFAM" id="SSF53613">
    <property type="entry name" value="Ribokinase-like"/>
    <property type="match status" value="1"/>
</dbReference>
<comment type="catalytic activity">
    <reaction evidence="1 18 19">
        <text>(6R)-NADHX = (6S)-NADHX</text>
        <dbReference type="Rhea" id="RHEA:32215"/>
        <dbReference type="ChEBI" id="CHEBI:64074"/>
        <dbReference type="ChEBI" id="CHEBI:64075"/>
        <dbReference type="EC" id="5.1.99.6"/>
    </reaction>
</comment>
<feature type="binding site" evidence="17">
    <location>
        <position position="433"/>
    </location>
    <ligand>
        <name>(6S)-NADPHX</name>
        <dbReference type="ChEBI" id="CHEBI:64076"/>
    </ligand>
</feature>
<dbReference type="InterPro" id="IPR030677">
    <property type="entry name" value="Nnr"/>
</dbReference>
<feature type="domain" description="YjeF C-terminal" evidence="20">
    <location>
        <begin position="220"/>
        <end position="492"/>
    </location>
</feature>
<sequence>MKILTGSQIREADQYTIEHEPIESLALMERASEVIAQWICNNIPQEQPLAFFIGKGNNGGDGLAVARMLHNVGYSCSVYVLFDKRQLSVECRYNLERLPHGVRVQGMDRVEVAEDAVAIDALLGTGVRGGLSEPVRGAIALVNGLGCRVISIDLPSGMLSEYGNAGREIVYADVTLTLEFPKLALLLSEAGEAAGEIVILPIELDENYKRQARSPYYYADGRYVSELVLPRSRFAHKGTYGHALLVCGSQGMMGAAVLATGAALRSGCGLVTAHVPAEERFVLHTSCPSALVSGDPMSVFSRLPDDMTKYAAVGIGSGVGRHDLSVRAFEALLSCGMPMVIDADALNMLAARPELAGSMPPGCVLTPHLGELRRLVGTWNDDQDRIEKVRTFAARYGCCMVVKGAHTMVCSPDGQLYFNATGNPGMAKGGSGDVLTGYIAGLLARGYEPLSAALLGVYVHGAAGDKAAAYYGQEGMNAADLIDFLGEALAEIQ</sequence>
<evidence type="ECO:0000256" key="8">
    <source>
        <dbReference type="ARBA" id="ARBA00022857"/>
    </source>
</evidence>
<evidence type="ECO:0000256" key="2">
    <source>
        <dbReference type="ARBA" id="ARBA00000909"/>
    </source>
</evidence>
<comment type="similarity">
    <text evidence="3 19">In the N-terminal section; belongs to the NnrE/AIBP family.</text>
</comment>
<feature type="binding site" evidence="18">
    <location>
        <position position="120"/>
    </location>
    <ligand>
        <name>K(+)</name>
        <dbReference type="ChEBI" id="CHEBI:29103"/>
    </ligand>
</feature>
<dbReference type="PROSITE" id="PS51383">
    <property type="entry name" value="YJEF_C_3"/>
    <property type="match status" value="1"/>
</dbReference>
<dbReference type="HAMAP" id="MF_01965">
    <property type="entry name" value="NADHX_dehydratase"/>
    <property type="match status" value="1"/>
</dbReference>
<comment type="function">
    <text evidence="14 19">Bifunctional enzyme that catalyzes the epimerization of the S- and R-forms of NAD(P)HX and the dehydration of the S-form of NAD(P)HX at the expense of ADP, which is converted to AMP. This allows the repair of both epimers of NAD(P)HX, a damaged form of NAD(P)H that is a result of enzymatic or heat-dependent hydration.</text>
</comment>
<evidence type="ECO:0000256" key="19">
    <source>
        <dbReference type="PIRNR" id="PIRNR017184"/>
    </source>
</evidence>
<gene>
    <name evidence="17" type="primary">nnrD</name>
    <name evidence="18" type="synonym">nnrE</name>
    <name evidence="22" type="ORF">H8S08_00350</name>
</gene>
<evidence type="ECO:0000256" key="1">
    <source>
        <dbReference type="ARBA" id="ARBA00000013"/>
    </source>
</evidence>
<organism evidence="22 23">
    <name type="scientific">Alistipes hominis</name>
    <dbReference type="NCBI Taxonomy" id="2763015"/>
    <lineage>
        <taxon>Bacteria</taxon>
        <taxon>Pseudomonadati</taxon>
        <taxon>Bacteroidota</taxon>
        <taxon>Bacteroidia</taxon>
        <taxon>Bacteroidales</taxon>
        <taxon>Rikenellaceae</taxon>
        <taxon>Alistipes</taxon>
    </lineage>
</organism>
<dbReference type="InterPro" id="IPR029056">
    <property type="entry name" value="Ribokinase-like"/>
</dbReference>
<keyword evidence="8 17" id="KW-0521">NADP</keyword>
<comment type="caution">
    <text evidence="18">Lacks conserved residue(s) required for the propagation of feature annotation.</text>
</comment>
<comment type="similarity">
    <text evidence="18">Belongs to the NnrE/AIBP family.</text>
</comment>
<dbReference type="HAMAP" id="MF_01966">
    <property type="entry name" value="NADHX_epimerase"/>
    <property type="match status" value="1"/>
</dbReference>
<comment type="cofactor">
    <cofactor evidence="18 19">
        <name>K(+)</name>
        <dbReference type="ChEBI" id="CHEBI:29103"/>
    </cofactor>
    <text evidence="18 19">Binds 1 potassium ion per subunit.</text>
</comment>
<dbReference type="EC" id="5.1.99.6" evidence="19"/>
<dbReference type="Proteomes" id="UP000636891">
    <property type="component" value="Unassembled WGS sequence"/>
</dbReference>
<dbReference type="PANTHER" id="PTHR12592:SF0">
    <property type="entry name" value="ATP-DEPENDENT (S)-NAD(P)H-HYDRATE DEHYDRATASE"/>
    <property type="match status" value="1"/>
</dbReference>
<keyword evidence="9 18" id="KW-0630">Potassium</keyword>
<evidence type="ECO:0000259" key="20">
    <source>
        <dbReference type="PROSITE" id="PS51383"/>
    </source>
</evidence>
<dbReference type="PROSITE" id="PS51385">
    <property type="entry name" value="YJEF_N"/>
    <property type="match status" value="1"/>
</dbReference>
<evidence type="ECO:0000256" key="5">
    <source>
        <dbReference type="ARBA" id="ARBA00022723"/>
    </source>
</evidence>
<comment type="subunit">
    <text evidence="17">Homotetramer.</text>
</comment>
<keyword evidence="6 17" id="KW-0547">Nucleotide-binding</keyword>
<evidence type="ECO:0000313" key="22">
    <source>
        <dbReference type="EMBL" id="MBC5615469.1"/>
    </source>
</evidence>
<comment type="catalytic activity">
    <reaction evidence="2 18 19">
        <text>(6R)-NADPHX = (6S)-NADPHX</text>
        <dbReference type="Rhea" id="RHEA:32227"/>
        <dbReference type="ChEBI" id="CHEBI:64076"/>
        <dbReference type="ChEBI" id="CHEBI:64077"/>
        <dbReference type="EC" id="5.1.99.6"/>
    </reaction>
</comment>
<evidence type="ECO:0000256" key="6">
    <source>
        <dbReference type="ARBA" id="ARBA00022741"/>
    </source>
</evidence>
<protein>
    <recommendedName>
        <fullName evidence="19">Bifunctional NAD(P)H-hydrate repair enzyme</fullName>
    </recommendedName>
    <alternativeName>
        <fullName evidence="19">Nicotinamide nucleotide repair protein</fullName>
    </alternativeName>
    <domain>
        <recommendedName>
            <fullName evidence="19">ADP-dependent (S)-NAD(P)H-hydrate dehydratase</fullName>
            <ecNumber evidence="19">4.2.1.136</ecNumber>
        </recommendedName>
        <alternativeName>
            <fullName evidence="19">ADP-dependent NAD(P)HX dehydratase</fullName>
        </alternativeName>
    </domain>
    <domain>
        <recommendedName>
            <fullName evidence="19">NAD(P)H-hydrate epimerase</fullName>
            <ecNumber evidence="19">5.1.99.6</ecNumber>
        </recommendedName>
    </domain>
</protein>
<keyword evidence="12 17" id="KW-0456">Lyase</keyword>
<comment type="catalytic activity">
    <reaction evidence="16 17 19">
        <text>(6S)-NADPHX + ADP = AMP + phosphate + NADPH + H(+)</text>
        <dbReference type="Rhea" id="RHEA:32235"/>
        <dbReference type="ChEBI" id="CHEBI:15378"/>
        <dbReference type="ChEBI" id="CHEBI:43474"/>
        <dbReference type="ChEBI" id="CHEBI:57783"/>
        <dbReference type="ChEBI" id="CHEBI:64076"/>
        <dbReference type="ChEBI" id="CHEBI:456215"/>
        <dbReference type="ChEBI" id="CHEBI:456216"/>
        <dbReference type="EC" id="4.2.1.136"/>
    </reaction>
</comment>
<keyword evidence="11 18" id="KW-0413">Isomerase</keyword>
<comment type="catalytic activity">
    <reaction evidence="15 17 19">
        <text>(6S)-NADHX + ADP = AMP + phosphate + NADH + H(+)</text>
        <dbReference type="Rhea" id="RHEA:32223"/>
        <dbReference type="ChEBI" id="CHEBI:15378"/>
        <dbReference type="ChEBI" id="CHEBI:43474"/>
        <dbReference type="ChEBI" id="CHEBI:57945"/>
        <dbReference type="ChEBI" id="CHEBI:64074"/>
        <dbReference type="ChEBI" id="CHEBI:456215"/>
        <dbReference type="ChEBI" id="CHEBI:456216"/>
        <dbReference type="EC" id="4.2.1.136"/>
    </reaction>
</comment>
<comment type="caution">
    <text evidence="22">The sequence shown here is derived from an EMBL/GenBank/DDBJ whole genome shotgun (WGS) entry which is preliminary data.</text>
</comment>
<keyword evidence="10 17" id="KW-0520">NAD</keyword>
<dbReference type="EC" id="4.2.1.136" evidence="19"/>
<feature type="binding site" evidence="18">
    <location>
        <position position="156"/>
    </location>
    <ligand>
        <name>K(+)</name>
        <dbReference type="ChEBI" id="CHEBI:29103"/>
    </ligand>
</feature>
<evidence type="ECO:0000256" key="16">
    <source>
        <dbReference type="ARBA" id="ARBA00049209"/>
    </source>
</evidence>
<dbReference type="RefSeq" id="WP_118656521.1">
    <property type="nucleotide sequence ID" value="NZ_JACOOK010000001.1"/>
</dbReference>
<feature type="binding site" evidence="18">
    <location>
        <position position="153"/>
    </location>
    <ligand>
        <name>(6S)-NADPHX</name>
        <dbReference type="ChEBI" id="CHEBI:64076"/>
    </ligand>
</feature>
<comment type="similarity">
    <text evidence="17">Belongs to the NnrD/CARKD family.</text>
</comment>
<feature type="binding site" evidence="17">
    <location>
        <position position="432"/>
    </location>
    <ligand>
        <name>AMP</name>
        <dbReference type="ChEBI" id="CHEBI:456215"/>
    </ligand>
</feature>
<dbReference type="EMBL" id="JACOOK010000001">
    <property type="protein sequence ID" value="MBC5615469.1"/>
    <property type="molecule type" value="Genomic_DNA"/>
</dbReference>
<dbReference type="CDD" id="cd01171">
    <property type="entry name" value="YXKO-related"/>
    <property type="match status" value="1"/>
</dbReference>
<keyword evidence="5 18" id="KW-0479">Metal-binding</keyword>
<evidence type="ECO:0000256" key="11">
    <source>
        <dbReference type="ARBA" id="ARBA00023235"/>
    </source>
</evidence>
<accession>A0ABR7CIP1</accession>
<dbReference type="PROSITE" id="PS01050">
    <property type="entry name" value="YJEF_C_2"/>
    <property type="match status" value="1"/>
</dbReference>
<evidence type="ECO:0000256" key="12">
    <source>
        <dbReference type="ARBA" id="ARBA00023239"/>
    </source>
</evidence>
<comment type="similarity">
    <text evidence="4 19">In the C-terminal section; belongs to the NnrD/CARKD family.</text>
</comment>
<evidence type="ECO:0000256" key="18">
    <source>
        <dbReference type="HAMAP-Rule" id="MF_01966"/>
    </source>
</evidence>
<evidence type="ECO:0000256" key="3">
    <source>
        <dbReference type="ARBA" id="ARBA00006001"/>
    </source>
</evidence>
<dbReference type="Gene3D" id="3.40.1190.20">
    <property type="match status" value="1"/>
</dbReference>
<comment type="function">
    <text evidence="17">Catalyzes the dehydration of the S-form of NAD(P)HX at the expense of ADP, which is converted to AMP. Together with NAD(P)HX epimerase, which catalyzes the epimerization of the S- and R-forms, the enzyme allows the repair of both epimers of NAD(P)HX, a damaged form of NAD(P)H that is a result of enzymatic or heat-dependent hydration.</text>
</comment>
<feature type="binding site" evidence="17">
    <location>
        <begin position="403"/>
        <end position="407"/>
    </location>
    <ligand>
        <name>AMP</name>
        <dbReference type="ChEBI" id="CHEBI:456215"/>
    </ligand>
</feature>
<evidence type="ECO:0000259" key="21">
    <source>
        <dbReference type="PROSITE" id="PS51385"/>
    </source>
</evidence>
<dbReference type="InterPro" id="IPR017953">
    <property type="entry name" value="Carbohydrate_kinase_pred_CS"/>
</dbReference>
<evidence type="ECO:0000256" key="14">
    <source>
        <dbReference type="ARBA" id="ARBA00025153"/>
    </source>
</evidence>
<dbReference type="Gene3D" id="3.40.50.10260">
    <property type="entry name" value="YjeF N-terminal domain"/>
    <property type="match status" value="1"/>
</dbReference>
<keyword evidence="23" id="KW-1185">Reference proteome</keyword>
<feature type="binding site" evidence="18">
    <location>
        <begin position="124"/>
        <end position="130"/>
    </location>
    <ligand>
        <name>(6S)-NADPHX</name>
        <dbReference type="ChEBI" id="CHEBI:64076"/>
    </ligand>
</feature>
<feature type="domain" description="YjeF N-terminal" evidence="21">
    <location>
        <begin position="9"/>
        <end position="210"/>
    </location>
</feature>
<dbReference type="InterPro" id="IPR000631">
    <property type="entry name" value="CARKD"/>
</dbReference>
<evidence type="ECO:0000256" key="9">
    <source>
        <dbReference type="ARBA" id="ARBA00022958"/>
    </source>
</evidence>